<keyword evidence="2" id="KW-1185">Reference proteome</keyword>
<evidence type="ECO:0000313" key="1">
    <source>
        <dbReference type="EMBL" id="KZE15929.1"/>
    </source>
</evidence>
<comment type="caution">
    <text evidence="1">The sequence shown here is derived from an EMBL/GenBank/DDBJ whole genome shotgun (WGS) entry which is preliminary data.</text>
</comment>
<dbReference type="InterPro" id="IPR014955">
    <property type="entry name" value="DUF1826"/>
</dbReference>
<gene>
    <name evidence="1" type="ORF">AVT10_13940</name>
</gene>
<organism evidence="1 2">
    <name type="scientific">Sphingomonas hankookensis</name>
    <dbReference type="NCBI Taxonomy" id="563996"/>
    <lineage>
        <taxon>Bacteria</taxon>
        <taxon>Pseudomonadati</taxon>
        <taxon>Pseudomonadota</taxon>
        <taxon>Alphaproteobacteria</taxon>
        <taxon>Sphingomonadales</taxon>
        <taxon>Sphingomonadaceae</taxon>
        <taxon>Sphingomonas</taxon>
    </lineage>
</organism>
<reference evidence="2" key="1">
    <citation type="submission" date="2016-01" db="EMBL/GenBank/DDBJ databases">
        <title>Draft genome of Chromobacterium sp. F49.</title>
        <authorList>
            <person name="Hong K.W."/>
        </authorList>
    </citation>
    <scope>NUCLEOTIDE SEQUENCE [LARGE SCALE GENOMIC DNA]</scope>
    <source>
        <strain evidence="2">CN3</strain>
    </source>
</reference>
<dbReference type="EMBL" id="LQQO01000011">
    <property type="protein sequence ID" value="KZE15929.1"/>
    <property type="molecule type" value="Genomic_DNA"/>
</dbReference>
<proteinExistence type="predicted"/>
<name>A0ABR5YDN8_9SPHN</name>
<sequence>MPSHVRIGDGIDALRCIRSADVNLAIWRRSYPDVAIAEVILDAVDDVAMVQPVEEIATTLPDELATAGYPTAIARLLAADVATLASALATIVGVTRVSIRLDVVETDACRRFHADYVTARLICTYVGPGTQWLTAADAAALGEGAAVDSLVVRSLSTGDVGMFKGKTWAPDAPIVHRSPPILTTGERRLLLVIDPAP</sequence>
<evidence type="ECO:0008006" key="3">
    <source>
        <dbReference type="Google" id="ProtNLM"/>
    </source>
</evidence>
<dbReference type="Pfam" id="PF08856">
    <property type="entry name" value="DUF1826"/>
    <property type="match status" value="1"/>
</dbReference>
<protein>
    <recommendedName>
        <fullName evidence="3">DUF1826 domain-containing protein</fullName>
    </recommendedName>
</protein>
<evidence type="ECO:0000313" key="2">
    <source>
        <dbReference type="Proteomes" id="UP000076609"/>
    </source>
</evidence>
<dbReference type="Proteomes" id="UP000076609">
    <property type="component" value="Unassembled WGS sequence"/>
</dbReference>
<accession>A0ABR5YDN8</accession>